<sequence length="474" mass="48725">MIALAFRELWHGGRQHTSSLLVAFITSVFATMMIEMDIVLRVQSIGGQFIQHGYVVALLDVLDLLFFFIAVFVACIVTSNTFGIIMAGRAKHIALMRLLGASASTLRGAIAIEGAVVGLVGSVLGLVVGLLVTQITYGALVSSGTFVNVSIGTLSPLLVAPVLVGVISTTGAAWFGSRKILNVSPIEATGATQEPKAVTASEMPRRLRTLVTAAFVGGIVLLIAGVAVGLKSPLGLLIAAPGGALSFVGFVLGSSFFIPAMLKAAGRLTGRSTPSVLASANALRYPARSSRSTIGLVIGVTLVTMFTVAGQSFLAESGPVAAAADPAEAAGDQAFLQLTTGILAVLIGFSLVIAAIGLVNSLSLSVIQRRREIGLLRALGFTKRQVRTMILAESIQLTVVGGATGLVLGVFYGWAGVLTAIASDHHIGGFFAPTIPPWIILSIIAGAIILAVVASAVPARSAVRVSPVRALAIE</sequence>
<feature type="transmembrane region" description="Helical" evidence="6">
    <location>
        <begin position="236"/>
        <end position="262"/>
    </location>
</feature>
<evidence type="ECO:0000259" key="7">
    <source>
        <dbReference type="Pfam" id="PF02687"/>
    </source>
</evidence>
<organism evidence="8 9">
    <name type="scientific">Subtercola boreus</name>
    <dbReference type="NCBI Taxonomy" id="120213"/>
    <lineage>
        <taxon>Bacteria</taxon>
        <taxon>Bacillati</taxon>
        <taxon>Actinomycetota</taxon>
        <taxon>Actinomycetes</taxon>
        <taxon>Micrococcales</taxon>
        <taxon>Microbacteriaceae</taxon>
        <taxon>Subtercola</taxon>
    </lineage>
</organism>
<dbReference type="AlphaFoldDB" id="A0A3E0VA23"/>
<keyword evidence="3 6" id="KW-0812">Transmembrane</keyword>
<feature type="transmembrane region" description="Helical" evidence="6">
    <location>
        <begin position="64"/>
        <end position="88"/>
    </location>
</feature>
<evidence type="ECO:0000313" key="8">
    <source>
        <dbReference type="EMBL" id="RFA06521.1"/>
    </source>
</evidence>
<feature type="transmembrane region" description="Helical" evidence="6">
    <location>
        <begin position="334"/>
        <end position="367"/>
    </location>
</feature>
<evidence type="ECO:0000256" key="1">
    <source>
        <dbReference type="ARBA" id="ARBA00004651"/>
    </source>
</evidence>
<evidence type="ECO:0000256" key="5">
    <source>
        <dbReference type="ARBA" id="ARBA00023136"/>
    </source>
</evidence>
<feature type="transmembrane region" description="Helical" evidence="6">
    <location>
        <begin position="20"/>
        <end position="44"/>
    </location>
</feature>
<protein>
    <recommendedName>
        <fullName evidence="7">ABC3 transporter permease C-terminal domain-containing protein</fullName>
    </recommendedName>
</protein>
<dbReference type="GO" id="GO:0005886">
    <property type="term" value="C:plasma membrane"/>
    <property type="evidence" value="ECO:0007669"/>
    <property type="project" value="UniProtKB-SubCell"/>
</dbReference>
<keyword evidence="9" id="KW-1185">Reference proteome</keyword>
<reference evidence="8 9" key="1">
    <citation type="submission" date="2017-04" db="EMBL/GenBank/DDBJ databases">
        <title>Comparative genome analysis of Subtercola boreus.</title>
        <authorList>
            <person name="Cho Y.-J."/>
            <person name="Cho A."/>
            <person name="Kim O.-S."/>
            <person name="Lee J.-I."/>
        </authorList>
    </citation>
    <scope>NUCLEOTIDE SEQUENCE [LARGE SCALE GENOMIC DNA]</scope>
    <source>
        <strain evidence="8 9">K300</strain>
    </source>
</reference>
<dbReference type="EMBL" id="NBWZ01000002">
    <property type="protein sequence ID" value="RFA06521.1"/>
    <property type="molecule type" value="Genomic_DNA"/>
</dbReference>
<dbReference type="PANTHER" id="PTHR30287">
    <property type="entry name" value="MEMBRANE COMPONENT OF PREDICTED ABC SUPERFAMILY METABOLITE UPTAKE TRANSPORTER"/>
    <property type="match status" value="1"/>
</dbReference>
<comment type="caution">
    <text evidence="8">The sequence shown here is derived from an EMBL/GenBank/DDBJ whole genome shotgun (WGS) entry which is preliminary data.</text>
</comment>
<evidence type="ECO:0000313" key="9">
    <source>
        <dbReference type="Proteomes" id="UP000256486"/>
    </source>
</evidence>
<dbReference type="RefSeq" id="WP_116416903.1">
    <property type="nucleotide sequence ID" value="NZ_NBWZ01000002.1"/>
</dbReference>
<keyword evidence="4 6" id="KW-1133">Transmembrane helix</keyword>
<evidence type="ECO:0000256" key="3">
    <source>
        <dbReference type="ARBA" id="ARBA00022692"/>
    </source>
</evidence>
<comment type="subcellular location">
    <subcellularLocation>
        <location evidence="1">Cell membrane</location>
        <topology evidence="1">Multi-pass membrane protein</topology>
    </subcellularLocation>
</comment>
<keyword evidence="2" id="KW-1003">Cell membrane</keyword>
<feature type="domain" description="ABC3 transporter permease C-terminal" evidence="7">
    <location>
        <begin position="65"/>
        <end position="185"/>
    </location>
</feature>
<evidence type="ECO:0000256" key="2">
    <source>
        <dbReference type="ARBA" id="ARBA00022475"/>
    </source>
</evidence>
<name>A0A3E0VA23_9MICO</name>
<proteinExistence type="predicted"/>
<dbReference type="InterPro" id="IPR038766">
    <property type="entry name" value="Membrane_comp_ABC_pdt"/>
</dbReference>
<accession>A0A3E0VA23</accession>
<feature type="transmembrane region" description="Helical" evidence="6">
    <location>
        <begin position="388"/>
        <end position="415"/>
    </location>
</feature>
<feature type="domain" description="ABC3 transporter permease C-terminal" evidence="7">
    <location>
        <begin position="345"/>
        <end position="467"/>
    </location>
</feature>
<evidence type="ECO:0000256" key="6">
    <source>
        <dbReference type="SAM" id="Phobius"/>
    </source>
</evidence>
<evidence type="ECO:0000256" key="4">
    <source>
        <dbReference type="ARBA" id="ARBA00022989"/>
    </source>
</evidence>
<dbReference type="InterPro" id="IPR003838">
    <property type="entry name" value="ABC3_permease_C"/>
</dbReference>
<dbReference type="PANTHER" id="PTHR30287:SF2">
    <property type="entry name" value="BLL1001 PROTEIN"/>
    <property type="match status" value="1"/>
</dbReference>
<feature type="transmembrane region" description="Helical" evidence="6">
    <location>
        <begin position="294"/>
        <end position="314"/>
    </location>
</feature>
<gene>
    <name evidence="8" type="ORF">B7R54_19335</name>
</gene>
<feature type="transmembrane region" description="Helical" evidence="6">
    <location>
        <begin position="109"/>
        <end position="137"/>
    </location>
</feature>
<feature type="transmembrane region" description="Helical" evidence="6">
    <location>
        <begin position="157"/>
        <end position="176"/>
    </location>
</feature>
<dbReference type="OrthoDB" id="9780560at2"/>
<feature type="transmembrane region" description="Helical" evidence="6">
    <location>
        <begin position="435"/>
        <end position="457"/>
    </location>
</feature>
<dbReference type="Pfam" id="PF02687">
    <property type="entry name" value="FtsX"/>
    <property type="match status" value="2"/>
</dbReference>
<feature type="transmembrane region" description="Helical" evidence="6">
    <location>
        <begin position="210"/>
        <end position="230"/>
    </location>
</feature>
<dbReference type="Proteomes" id="UP000256486">
    <property type="component" value="Unassembled WGS sequence"/>
</dbReference>
<keyword evidence="5 6" id="KW-0472">Membrane</keyword>